<dbReference type="PANTHER" id="PTHR48090:SF7">
    <property type="entry name" value="RFBJ PROTEIN"/>
    <property type="match status" value="1"/>
</dbReference>
<dbReference type="AlphaFoldDB" id="A0A381V1S1"/>
<dbReference type="CDD" id="cd04179">
    <property type="entry name" value="DPM_DPG-synthase_like"/>
    <property type="match status" value="1"/>
</dbReference>
<protein>
    <recommendedName>
        <fullName evidence="1">Glycosyltransferase 2-like domain-containing protein</fullName>
    </recommendedName>
</protein>
<sequence length="247" mass="29330">MEPKKYIQNYNQYPGIEFSMVVLCYRTEKEIIPFIEKLHHVMNLFRFKWEIVLVANYWNNSKDLTPEIAKKLSENLDHVRYIAESKEGGMGWDMKRGLDACQGHYIGVIDGDGQFPVENIFSCFAKIKNENLDFVKTYRVLRKDGFYRNIISIGYNFIFKILFPKYRGYHDVNGKPKIMKREVYEKMELHTTDWFLDAELIINAMQMNLRIAELPVKFESLHGRGSFVKFAALLEFAKNLFKYRFKK</sequence>
<feature type="domain" description="Glycosyltransferase 2-like" evidence="1">
    <location>
        <begin position="19"/>
        <end position="186"/>
    </location>
</feature>
<evidence type="ECO:0000313" key="2">
    <source>
        <dbReference type="EMBL" id="SVA34339.1"/>
    </source>
</evidence>
<organism evidence="2">
    <name type="scientific">marine metagenome</name>
    <dbReference type="NCBI Taxonomy" id="408172"/>
    <lineage>
        <taxon>unclassified sequences</taxon>
        <taxon>metagenomes</taxon>
        <taxon>ecological metagenomes</taxon>
    </lineage>
</organism>
<dbReference type="PANTHER" id="PTHR48090">
    <property type="entry name" value="UNDECAPRENYL-PHOSPHATE 4-DEOXY-4-FORMAMIDO-L-ARABINOSE TRANSFERASE-RELATED"/>
    <property type="match status" value="1"/>
</dbReference>
<name>A0A381V1S1_9ZZZZ</name>
<gene>
    <name evidence="2" type="ORF">METZ01_LOCUS87193</name>
</gene>
<accession>A0A381V1S1</accession>
<dbReference type="SUPFAM" id="SSF53448">
    <property type="entry name" value="Nucleotide-diphospho-sugar transferases"/>
    <property type="match status" value="1"/>
</dbReference>
<proteinExistence type="predicted"/>
<dbReference type="InterPro" id="IPR029044">
    <property type="entry name" value="Nucleotide-diphossugar_trans"/>
</dbReference>
<dbReference type="InterPro" id="IPR050256">
    <property type="entry name" value="Glycosyltransferase_2"/>
</dbReference>
<reference evidence="2" key="1">
    <citation type="submission" date="2018-05" db="EMBL/GenBank/DDBJ databases">
        <authorList>
            <person name="Lanie J.A."/>
            <person name="Ng W.-L."/>
            <person name="Kazmierczak K.M."/>
            <person name="Andrzejewski T.M."/>
            <person name="Davidsen T.M."/>
            <person name="Wayne K.J."/>
            <person name="Tettelin H."/>
            <person name="Glass J.I."/>
            <person name="Rusch D."/>
            <person name="Podicherti R."/>
            <person name="Tsui H.-C.T."/>
            <person name="Winkler M.E."/>
        </authorList>
    </citation>
    <scope>NUCLEOTIDE SEQUENCE</scope>
</reference>
<dbReference type="InterPro" id="IPR001173">
    <property type="entry name" value="Glyco_trans_2-like"/>
</dbReference>
<dbReference type="EMBL" id="UINC01007630">
    <property type="protein sequence ID" value="SVA34339.1"/>
    <property type="molecule type" value="Genomic_DNA"/>
</dbReference>
<dbReference type="Pfam" id="PF00535">
    <property type="entry name" value="Glycos_transf_2"/>
    <property type="match status" value="1"/>
</dbReference>
<dbReference type="Gene3D" id="3.90.550.10">
    <property type="entry name" value="Spore Coat Polysaccharide Biosynthesis Protein SpsA, Chain A"/>
    <property type="match status" value="1"/>
</dbReference>
<evidence type="ECO:0000259" key="1">
    <source>
        <dbReference type="Pfam" id="PF00535"/>
    </source>
</evidence>